<gene>
    <name evidence="2" type="ORF">pdam_00000380</name>
</gene>
<dbReference type="EMBL" id="RCHS01001413">
    <property type="protein sequence ID" value="RMX53837.1"/>
    <property type="molecule type" value="Genomic_DNA"/>
</dbReference>
<reference evidence="2 3" key="1">
    <citation type="journal article" date="2018" name="Sci. Rep.">
        <title>Comparative analysis of the Pocillopora damicornis genome highlights role of immune system in coral evolution.</title>
        <authorList>
            <person name="Cunning R."/>
            <person name="Bay R.A."/>
            <person name="Gillette P."/>
            <person name="Baker A.C."/>
            <person name="Traylor-Knowles N."/>
        </authorList>
    </citation>
    <scope>NUCLEOTIDE SEQUENCE [LARGE SCALE GENOMIC DNA]</scope>
    <source>
        <strain evidence="2">RSMAS</strain>
        <tissue evidence="2">Whole animal</tissue>
    </source>
</reference>
<feature type="region of interest" description="Disordered" evidence="1">
    <location>
        <begin position="311"/>
        <end position="333"/>
    </location>
</feature>
<accession>A0A3M6UJL4</accession>
<name>A0A3M6UJL4_POCDA</name>
<feature type="region of interest" description="Disordered" evidence="1">
    <location>
        <begin position="1"/>
        <end position="30"/>
    </location>
</feature>
<feature type="compositionally biased region" description="Polar residues" evidence="1">
    <location>
        <begin position="1"/>
        <end position="16"/>
    </location>
</feature>
<protein>
    <submittedName>
        <fullName evidence="2">Uncharacterized protein</fullName>
    </submittedName>
</protein>
<evidence type="ECO:0000256" key="1">
    <source>
        <dbReference type="SAM" id="MobiDB-lite"/>
    </source>
</evidence>
<dbReference type="Proteomes" id="UP000275408">
    <property type="component" value="Unassembled WGS sequence"/>
</dbReference>
<sequence length="1088" mass="122709">MESGKPSFSRSRGSRNVDSEQETTEANGGRDRNRVRNFTFFKLCSFIIQIIPLGSQVFTIGGYISRTQDSPAHWGLSALLHVVNTGFLSQFGYLLSSMNSDVSTEDSEDYLFIVQKPFPVLIGPCVFGGSLYPVNSTESIEIRMEYAISGPDIDQASEIFAKAVLTDLQKMSEADTHILLGFTIPVEDARNRGKWIDEFWTYQNVDEIKDQFLMLVKSAASAQKVAEAQCMFRMQPERRVYRRGCKQYNLNFIKTEGERSKAMSVHPYQSAYQGVFSTRSHIKEYLSWFAGWEEPQQQSLVTPASLARIRSHETGRSRRNGSRNTSNLQPRSSAVTRVASQAASLVSSEGDVGQPATGPYGDEPVGAIKTYLNNKIFELGDRTDFFRMLHLVILEILLNRILRSTAYQLHLVMQQNQVLQDLVTFFISCGMGASDILQTHLMGYRHSLKDFFCNLLKEKSKDFLYCGNKLVNMLDAMTVINPHLEGKTSTGSLPLTAEVSRGLEVINRYCETVFLGLIDNALSCCSSLVKYFPPVKKNNSLIVQHSFGHGAERADIITHDKLVLFVEEQAKTIAAPAVIAKETVLMQYLVESKLDQVFHEFLVDLVTDEEFIPPNPYPRLTSELSVAAMKMDLFGEKPAKLLSKLVTTSVQPIDVDNFVYHIPGIEAYGSVSAIAALDGRHYNTLRSRLHSVANKVSTRITVAGFSTVVDLGVCGFSPIYGRMMPYLHDVDLEEHYFVQGPSHRKAEAIQHFAKLVYEHLVDFSEKEDVLFLGFFLGGETLRRSLHDIVPPQRKKAFLLQLISTVKSKQSLYLRVYVAFDWRLVMVKKSFCLHFLQGQEQGYERFYNSNSNPLAFYQIVFSKQDAASLYTRCCGPKDRTDPCKGENLVLSLVHVDHYIERAKEEDDLLAVYRWLMVKSLMNQHQSYLVEAWRMFHSVASQLEYLCTVNRTLQSLVNEEVSRAFRPVLDDDERTSLLDASALSTMVTAYGDKLERVLSLGIALTPSGFLPRLQDKIRLMTSTDPVSRRLNLLISTETPVILQEINDLLQPLLDAAAHSVHLACPEIHHALKSVEVDVTGRNSRMLAEQK</sequence>
<proteinExistence type="predicted"/>
<evidence type="ECO:0000313" key="2">
    <source>
        <dbReference type="EMBL" id="RMX53837.1"/>
    </source>
</evidence>
<dbReference type="STRING" id="46731.A0A3M6UJL4"/>
<evidence type="ECO:0000313" key="3">
    <source>
        <dbReference type="Proteomes" id="UP000275408"/>
    </source>
</evidence>
<organism evidence="2 3">
    <name type="scientific">Pocillopora damicornis</name>
    <name type="common">Cauliflower coral</name>
    <name type="synonym">Millepora damicornis</name>
    <dbReference type="NCBI Taxonomy" id="46731"/>
    <lineage>
        <taxon>Eukaryota</taxon>
        <taxon>Metazoa</taxon>
        <taxon>Cnidaria</taxon>
        <taxon>Anthozoa</taxon>
        <taxon>Hexacorallia</taxon>
        <taxon>Scleractinia</taxon>
        <taxon>Astrocoeniina</taxon>
        <taxon>Pocilloporidae</taxon>
        <taxon>Pocillopora</taxon>
    </lineage>
</organism>
<keyword evidence="3" id="KW-1185">Reference proteome</keyword>
<dbReference type="AlphaFoldDB" id="A0A3M6UJL4"/>
<dbReference type="OrthoDB" id="542946at2759"/>
<comment type="caution">
    <text evidence="2">The sequence shown here is derived from an EMBL/GenBank/DDBJ whole genome shotgun (WGS) entry which is preliminary data.</text>
</comment>